<dbReference type="InterPro" id="IPR050708">
    <property type="entry name" value="T6SS_VgrG/RHS"/>
</dbReference>
<reference evidence="8 9" key="1">
    <citation type="submission" date="2020-03" db="EMBL/GenBank/DDBJ databases">
        <title>WGS of actinomycetes isolated from Thailand.</title>
        <authorList>
            <person name="Thawai C."/>
        </authorList>
    </citation>
    <scope>NUCLEOTIDE SEQUENCE [LARGE SCALE GENOMIC DNA]</scope>
    <source>
        <strain evidence="8 9">PRB2-1</strain>
    </source>
</reference>
<dbReference type="PANTHER" id="PTHR32305">
    <property type="match status" value="1"/>
</dbReference>
<evidence type="ECO:0000259" key="6">
    <source>
        <dbReference type="Pfam" id="PF21725"/>
    </source>
</evidence>
<dbReference type="InterPro" id="IPR049082">
    <property type="entry name" value="T7SS_signal"/>
</dbReference>
<dbReference type="Pfam" id="PF03527">
    <property type="entry name" value="RHS"/>
    <property type="match status" value="1"/>
</dbReference>
<dbReference type="InterPro" id="IPR049002">
    <property type="entry name" value="Stv"/>
</dbReference>
<evidence type="ECO:0000313" key="8">
    <source>
        <dbReference type="EMBL" id="NJP46845.1"/>
    </source>
</evidence>
<evidence type="ECO:0000313" key="9">
    <source>
        <dbReference type="Proteomes" id="UP000734511"/>
    </source>
</evidence>
<keyword evidence="9" id="KW-1185">Reference proteome</keyword>
<feature type="domain" description="RHS protein conserved region" evidence="3">
    <location>
        <begin position="1354"/>
        <end position="1384"/>
    </location>
</feature>
<name>A0ABX0ZV29_9ACTN</name>
<dbReference type="SUPFAM" id="SSF69304">
    <property type="entry name" value="Tricorn protease N-terminal domain"/>
    <property type="match status" value="1"/>
</dbReference>
<dbReference type="InterPro" id="IPR001826">
    <property type="entry name" value="RHS"/>
</dbReference>
<dbReference type="InterPro" id="IPR045351">
    <property type="entry name" value="DUF6531"/>
</dbReference>
<dbReference type="Proteomes" id="UP000734511">
    <property type="component" value="Unassembled WGS sequence"/>
</dbReference>
<feature type="domain" description="Teneurin-like YD-shell" evidence="7">
    <location>
        <begin position="884"/>
        <end position="1018"/>
    </location>
</feature>
<dbReference type="InterPro" id="IPR022385">
    <property type="entry name" value="Rhs_assc_core"/>
</dbReference>
<evidence type="ECO:0000259" key="7">
    <source>
        <dbReference type="Pfam" id="PF25023"/>
    </source>
</evidence>
<evidence type="ECO:0000256" key="1">
    <source>
        <dbReference type="ARBA" id="ARBA00022737"/>
    </source>
</evidence>
<sequence>MGFKSFVNKVGDGIEHGVDKVKKKAGELVDDGAHIVGDGLDHVGLDDAADWVEDKGDHIADHLGAHVAEQQLGQTDDPKELLHGDPDKIRKVVTHLAKFAVAFDSGHTGLSHLDPGDWDGLGAEAFRATFTAQPAKWARAATACADAGLALESYAETLVWARGQAEEAVRLWKQGVAARKSAAQAYNATIDRYQDDVKAYNDKVDGGEDPGAMPTAPPAFSDPGAHDKQAAKDILDAARKQRDTAASHAEAAVRTATELAPPKPEFTDRMQNDFGDVGKALPIAGEHFVGGLVRSGTDILKFARGLNPYDPYNMTHPAQYLTHLNATAAGLVDMTQHPERLPAAVLGTGWGSDGSEAGGRLIGNILLTIATDGGGTAAKAAAESAAKNAAKDAGEGAAKNAATAAAADPAKTAIENAAKKTVSDPIDVATGDMVLSQTDIALAGTVPLVLTRTHLSSYQVGRLFGRSWASTLDQRLELDDNGVAFVGQDGLILLYPVPQAGVPALPVRGPRWPLLWDGTPGSPLCITDPGTGRVQHFAAVSDALAAPGGGTLLPLTEVRDANGNGYEISHDAHGIPTEVRHSGGYRVALDSQDGRICALRLLDPAGGPSVLVASFGFDAAGNLTETADSSGVPYRFTYDSGARLTSWTDRNASTYRYQYDARGRCVATHGPGGFLSSTLDYDDTTRTTTFTDSLGHRRTYTHNAAYRLIAETDPLGNVTRYERDSEGRLLSTTDALGRTTAYRYTGSGYVSEVVRPDGRRTCFEYDKGNRPVKVTRPDGNSTWETYDERGNRTSSATPAGQVTHYTRDAAGHLTAVTDPLGNVTAVRCDQAGLLVEVVDPLGAVTRYDRDAFGRPAAITDPTGAVTRLEWTVEGRLARRSAPDGTTESWTYDGEGNRVSHHDATGGVTRFEYTDFDLLSARTDPDGVRHEFVHDTELRLTQVINPQGLRWSYRYDPVGRLIEESDFDNRRISYAHDAAGQLTSRTDSLGQTITYQRNALGQVIRKEACGKVTTYAYDLTDELARAEGPDAVLSRVRDRYGRLRSETVNGRTLTYAYDSLGRRTGRTTPTGTTTHWAYDAAGNHRRMVASGRTIDFSYDAAGRELSRRIGDFVTLTNEFDEAGRLATQSVTSTTDAATVQRRSYAYRSDGHLTGVDDLLTGPSRLDLDTTGRVTSVQAQNWSETYTYDAAGNQASASWPAGHPGSEATGPRTYAGTRITQAGRVRYEHDALGRVTLRQKSRLSRKPETWRYEWDAEDRLTSVTTPDNTRWRYSYDALGRRTAKTRLAPDGESVVEETLFTWDGTTLCEQTTLGSEVPRPVTLTWDHQGLRPVAQTERVTAAGLPQEEVDTRFFAIVTDLVGAPRELVDEHGGIAWRARSTLWGTTAWATGSTAYTLLRFPGQYFDPETGLHYNYFRHYDPETARYLSVDPLGLEVAANPTAYVHNPLTWSDPLGLAPCGPIQDYRPSAPSFAVGSDGVMQDLRSLGRPDNEFVYSGHGGIRVGDGTPVTVPEGTTLHMYSHHGETISDRLGNKIETGSPTPVEVYGPGERLPNYTLFPPDGLNILGSPRNLTVTRPFSLSELLQPNMGNVHWAACRSVIGIG</sequence>
<dbReference type="InterPro" id="IPR031325">
    <property type="entry name" value="RHS_repeat"/>
</dbReference>
<protein>
    <submittedName>
        <fullName evidence="8">RHS repeat protein</fullName>
    </submittedName>
</protein>
<dbReference type="Gene3D" id="2.180.10.10">
    <property type="entry name" value="RHS repeat-associated core"/>
    <property type="match status" value="3"/>
</dbReference>
<dbReference type="InterPro" id="IPR006530">
    <property type="entry name" value="YD"/>
</dbReference>
<dbReference type="NCBIfam" id="TIGR01643">
    <property type="entry name" value="YD_repeat_2x"/>
    <property type="match status" value="14"/>
</dbReference>
<feature type="region of interest" description="Disordered" evidence="2">
    <location>
        <begin position="879"/>
        <end position="902"/>
    </location>
</feature>
<proteinExistence type="predicted"/>
<dbReference type="Pfam" id="PF21725">
    <property type="entry name" value="T7SS_signal"/>
    <property type="match status" value="1"/>
</dbReference>
<dbReference type="RefSeq" id="WP_167985691.1">
    <property type="nucleotide sequence ID" value="NZ_JAATEJ010000024.1"/>
</dbReference>
<dbReference type="InterPro" id="IPR056823">
    <property type="entry name" value="TEN-like_YD-shell"/>
</dbReference>
<keyword evidence="1" id="KW-0677">Repeat</keyword>
<dbReference type="Pfam" id="PF20148">
    <property type="entry name" value="DUF6531"/>
    <property type="match status" value="1"/>
</dbReference>
<evidence type="ECO:0000259" key="4">
    <source>
        <dbReference type="Pfam" id="PF20148"/>
    </source>
</evidence>
<organism evidence="8 9">
    <name type="scientific">Actinacidiphila epipremni</name>
    <dbReference type="NCBI Taxonomy" id="2053013"/>
    <lineage>
        <taxon>Bacteria</taxon>
        <taxon>Bacillati</taxon>
        <taxon>Actinomycetota</taxon>
        <taxon>Actinomycetes</taxon>
        <taxon>Kitasatosporales</taxon>
        <taxon>Streptomycetaceae</taxon>
        <taxon>Actinacidiphila</taxon>
    </lineage>
</organism>
<dbReference type="Pfam" id="PF21527">
    <property type="entry name" value="Stv"/>
    <property type="match status" value="1"/>
</dbReference>
<dbReference type="PANTHER" id="PTHR32305:SF15">
    <property type="entry name" value="PROTEIN RHSA-RELATED"/>
    <property type="match status" value="1"/>
</dbReference>
<feature type="domain" description="DUF6531" evidence="4">
    <location>
        <begin position="424"/>
        <end position="492"/>
    </location>
</feature>
<feature type="domain" description="Putative adhesin Stv" evidence="5">
    <location>
        <begin position="1491"/>
        <end position="1596"/>
    </location>
</feature>
<feature type="domain" description="Putative T7SS secretion signal" evidence="6">
    <location>
        <begin position="15"/>
        <end position="264"/>
    </location>
</feature>
<evidence type="ECO:0000256" key="2">
    <source>
        <dbReference type="SAM" id="MobiDB-lite"/>
    </source>
</evidence>
<feature type="region of interest" description="Disordered" evidence="2">
    <location>
        <begin position="773"/>
        <end position="799"/>
    </location>
</feature>
<gene>
    <name evidence="8" type="ORF">HCN08_26065</name>
</gene>
<dbReference type="Pfam" id="PF05593">
    <property type="entry name" value="RHS_repeat"/>
    <property type="match status" value="3"/>
</dbReference>
<dbReference type="NCBIfam" id="TIGR03696">
    <property type="entry name" value="Rhs_assc_core"/>
    <property type="match status" value="1"/>
</dbReference>
<feature type="domain" description="Teneurin-like YD-shell" evidence="7">
    <location>
        <begin position="678"/>
        <end position="863"/>
    </location>
</feature>
<comment type="caution">
    <text evidence="8">The sequence shown here is derived from an EMBL/GenBank/DDBJ whole genome shotgun (WGS) entry which is preliminary data.</text>
</comment>
<dbReference type="EMBL" id="JAATEJ010000024">
    <property type="protein sequence ID" value="NJP46845.1"/>
    <property type="molecule type" value="Genomic_DNA"/>
</dbReference>
<evidence type="ECO:0000259" key="3">
    <source>
        <dbReference type="Pfam" id="PF03527"/>
    </source>
</evidence>
<accession>A0ABX0ZV29</accession>
<evidence type="ECO:0000259" key="5">
    <source>
        <dbReference type="Pfam" id="PF21527"/>
    </source>
</evidence>
<dbReference type="Pfam" id="PF25023">
    <property type="entry name" value="TEN_YD-shell"/>
    <property type="match status" value="2"/>
</dbReference>